<dbReference type="EMBL" id="CCNB01000004">
    <property type="protein sequence ID" value="CDX29459.1"/>
    <property type="molecule type" value="Genomic_DNA"/>
</dbReference>
<accession>A0A090EG62</accession>
<name>A0A090EG62_MESPL</name>
<evidence type="ECO:0000313" key="1">
    <source>
        <dbReference type="EMBL" id="CDX29459.1"/>
    </source>
</evidence>
<sequence>MYGRRPDLGAGDSLQLHELPICDPCRKFNLHLAAYPIDRNGFSCCRYAVRDILFASWLREVSP</sequence>
<evidence type="ECO:0000313" key="2">
    <source>
        <dbReference type="Proteomes" id="UP000046373"/>
    </source>
</evidence>
<reference evidence="1 2" key="1">
    <citation type="submission" date="2014-08" db="EMBL/GenBank/DDBJ databases">
        <authorList>
            <person name="Moulin Lionel"/>
        </authorList>
    </citation>
    <scope>NUCLEOTIDE SEQUENCE [LARGE SCALE GENOMIC DNA]</scope>
</reference>
<dbReference type="AlphaFoldDB" id="A0A090EG62"/>
<organism evidence="1 2">
    <name type="scientific">Mesorhizobium plurifarium</name>
    <dbReference type="NCBI Taxonomy" id="69974"/>
    <lineage>
        <taxon>Bacteria</taxon>
        <taxon>Pseudomonadati</taxon>
        <taxon>Pseudomonadota</taxon>
        <taxon>Alphaproteobacteria</taxon>
        <taxon>Hyphomicrobiales</taxon>
        <taxon>Phyllobacteriaceae</taxon>
        <taxon>Mesorhizobium</taxon>
    </lineage>
</organism>
<gene>
    <name evidence="1" type="ORF">MPLDJ20_120526</name>
</gene>
<protein>
    <submittedName>
        <fullName evidence="1">Uncharacterized protein</fullName>
    </submittedName>
</protein>
<dbReference type="Proteomes" id="UP000046373">
    <property type="component" value="Unassembled WGS sequence"/>
</dbReference>
<proteinExistence type="predicted"/>